<evidence type="ECO:0000313" key="2">
    <source>
        <dbReference type="Proteomes" id="UP001194468"/>
    </source>
</evidence>
<accession>A0AAD4GEX2</accession>
<evidence type="ECO:0000313" key="1">
    <source>
        <dbReference type="EMBL" id="KAF8440988.1"/>
    </source>
</evidence>
<comment type="caution">
    <text evidence="1">The sequence shown here is derived from an EMBL/GenBank/DDBJ whole genome shotgun (WGS) entry which is preliminary data.</text>
</comment>
<proteinExistence type="predicted"/>
<protein>
    <submittedName>
        <fullName evidence="1">Uncharacterized protein</fullName>
    </submittedName>
</protein>
<sequence length="232" mass="25950">MSSESHNNCSGSESVELYDRENKHWRWNLHLIDSPSAIQTGLESSDIPSNIQSLSSKQQVALFFNCITDAVTASQANLKAGKFFTKGSHRRQWLANWSKTSLPGSTGYSRKPNLVLVDNDAMSHDEITWLSPKVIAEYTKETFQPASRIGKTMDTKAYLVLVDQPWRCFILRLSIANCDLRVHFYDPRAGQSPPLLTFMLTPNISSSLSPLSLSAVEHRSGLTSQSKYTLPL</sequence>
<dbReference type="EMBL" id="WHUW01000011">
    <property type="protein sequence ID" value="KAF8440988.1"/>
    <property type="molecule type" value="Genomic_DNA"/>
</dbReference>
<dbReference type="AlphaFoldDB" id="A0AAD4GEX2"/>
<name>A0AAD4GEX2_BOLED</name>
<keyword evidence="2" id="KW-1185">Reference proteome</keyword>
<gene>
    <name evidence="1" type="ORF">L210DRAFT_989535</name>
</gene>
<reference evidence="1" key="1">
    <citation type="submission" date="2019-10" db="EMBL/GenBank/DDBJ databases">
        <authorList>
            <consortium name="DOE Joint Genome Institute"/>
            <person name="Kuo A."/>
            <person name="Miyauchi S."/>
            <person name="Kiss E."/>
            <person name="Drula E."/>
            <person name="Kohler A."/>
            <person name="Sanchez-Garcia M."/>
            <person name="Andreopoulos B."/>
            <person name="Barry K.W."/>
            <person name="Bonito G."/>
            <person name="Buee M."/>
            <person name="Carver A."/>
            <person name="Chen C."/>
            <person name="Cichocki N."/>
            <person name="Clum A."/>
            <person name="Culley D."/>
            <person name="Crous P.W."/>
            <person name="Fauchery L."/>
            <person name="Girlanda M."/>
            <person name="Hayes R."/>
            <person name="Keri Z."/>
            <person name="LaButti K."/>
            <person name="Lipzen A."/>
            <person name="Lombard V."/>
            <person name="Magnuson J."/>
            <person name="Maillard F."/>
            <person name="Morin E."/>
            <person name="Murat C."/>
            <person name="Nolan M."/>
            <person name="Ohm R."/>
            <person name="Pangilinan J."/>
            <person name="Pereira M."/>
            <person name="Perotto S."/>
            <person name="Peter M."/>
            <person name="Riley R."/>
            <person name="Sitrit Y."/>
            <person name="Stielow B."/>
            <person name="Szollosi G."/>
            <person name="Zifcakova L."/>
            <person name="Stursova M."/>
            <person name="Spatafora J.W."/>
            <person name="Tedersoo L."/>
            <person name="Vaario L.-M."/>
            <person name="Yamada A."/>
            <person name="Yan M."/>
            <person name="Wang P."/>
            <person name="Xu J."/>
            <person name="Bruns T."/>
            <person name="Baldrian P."/>
            <person name="Vilgalys R."/>
            <person name="Henrissat B."/>
            <person name="Grigoriev I.V."/>
            <person name="Hibbett D."/>
            <person name="Nagy L.G."/>
            <person name="Martin F.M."/>
        </authorList>
    </citation>
    <scope>NUCLEOTIDE SEQUENCE</scope>
    <source>
        <strain evidence="1">BED1</strain>
    </source>
</reference>
<organism evidence="1 2">
    <name type="scientific">Boletus edulis BED1</name>
    <dbReference type="NCBI Taxonomy" id="1328754"/>
    <lineage>
        <taxon>Eukaryota</taxon>
        <taxon>Fungi</taxon>
        <taxon>Dikarya</taxon>
        <taxon>Basidiomycota</taxon>
        <taxon>Agaricomycotina</taxon>
        <taxon>Agaricomycetes</taxon>
        <taxon>Agaricomycetidae</taxon>
        <taxon>Boletales</taxon>
        <taxon>Boletineae</taxon>
        <taxon>Boletaceae</taxon>
        <taxon>Boletoideae</taxon>
        <taxon>Boletus</taxon>
    </lineage>
</organism>
<reference evidence="1" key="2">
    <citation type="journal article" date="2020" name="Nat. Commun.">
        <title>Large-scale genome sequencing of mycorrhizal fungi provides insights into the early evolution of symbiotic traits.</title>
        <authorList>
            <person name="Miyauchi S."/>
            <person name="Kiss E."/>
            <person name="Kuo A."/>
            <person name="Drula E."/>
            <person name="Kohler A."/>
            <person name="Sanchez-Garcia M."/>
            <person name="Morin E."/>
            <person name="Andreopoulos B."/>
            <person name="Barry K.W."/>
            <person name="Bonito G."/>
            <person name="Buee M."/>
            <person name="Carver A."/>
            <person name="Chen C."/>
            <person name="Cichocki N."/>
            <person name="Clum A."/>
            <person name="Culley D."/>
            <person name="Crous P.W."/>
            <person name="Fauchery L."/>
            <person name="Girlanda M."/>
            <person name="Hayes R.D."/>
            <person name="Keri Z."/>
            <person name="LaButti K."/>
            <person name="Lipzen A."/>
            <person name="Lombard V."/>
            <person name="Magnuson J."/>
            <person name="Maillard F."/>
            <person name="Murat C."/>
            <person name="Nolan M."/>
            <person name="Ohm R.A."/>
            <person name="Pangilinan J."/>
            <person name="Pereira M.F."/>
            <person name="Perotto S."/>
            <person name="Peter M."/>
            <person name="Pfister S."/>
            <person name="Riley R."/>
            <person name="Sitrit Y."/>
            <person name="Stielow J.B."/>
            <person name="Szollosi G."/>
            <person name="Zifcakova L."/>
            <person name="Stursova M."/>
            <person name="Spatafora J.W."/>
            <person name="Tedersoo L."/>
            <person name="Vaario L.M."/>
            <person name="Yamada A."/>
            <person name="Yan M."/>
            <person name="Wang P."/>
            <person name="Xu J."/>
            <person name="Bruns T."/>
            <person name="Baldrian P."/>
            <person name="Vilgalys R."/>
            <person name="Dunand C."/>
            <person name="Henrissat B."/>
            <person name="Grigoriev I.V."/>
            <person name="Hibbett D."/>
            <person name="Nagy L.G."/>
            <person name="Martin F.M."/>
        </authorList>
    </citation>
    <scope>NUCLEOTIDE SEQUENCE</scope>
    <source>
        <strain evidence="1">BED1</strain>
    </source>
</reference>
<dbReference type="Proteomes" id="UP001194468">
    <property type="component" value="Unassembled WGS sequence"/>
</dbReference>